<dbReference type="Pfam" id="PF23139">
    <property type="entry name" value="OB_YrrC"/>
    <property type="match status" value="1"/>
</dbReference>
<reference evidence="3 4" key="1">
    <citation type="submission" date="2024-09" db="EMBL/GenBank/DDBJ databases">
        <title>Floridaenema gen nov. (Aerosakkonemataceae, Aerosakkonematales ord. nov., Cyanobacteria) from benthic tropical and subtropical fresh waters, with the description of four new species.</title>
        <authorList>
            <person name="Moretto J.A."/>
            <person name="Berthold D.E."/>
            <person name="Lefler F.W."/>
            <person name="Huang I.-S."/>
            <person name="Laughinghouse H. IV."/>
        </authorList>
    </citation>
    <scope>NUCLEOTIDE SEQUENCE [LARGE SCALE GENOMIC DNA]</scope>
    <source>
        <strain evidence="3 4">BLCC-F46</strain>
    </source>
</reference>
<proteinExistence type="predicted"/>
<dbReference type="InterPro" id="IPR027417">
    <property type="entry name" value="P-loop_NTPase"/>
</dbReference>
<keyword evidence="3" id="KW-0067">ATP-binding</keyword>
<dbReference type="InterPro" id="IPR055446">
    <property type="entry name" value="RecD2_N_OB"/>
</dbReference>
<feature type="domain" description="UvrD-like helicase C-terminal" evidence="1">
    <location>
        <begin position="83"/>
        <end position="130"/>
    </location>
</feature>
<dbReference type="Gene3D" id="3.40.50.300">
    <property type="entry name" value="P-loop containing nucleotide triphosphate hydrolases"/>
    <property type="match status" value="1"/>
</dbReference>
<keyword evidence="3" id="KW-0547">Nucleotide-binding</keyword>
<dbReference type="Proteomes" id="UP001576774">
    <property type="component" value="Unassembled WGS sequence"/>
</dbReference>
<dbReference type="EMBL" id="JBHFNQ010000167">
    <property type="protein sequence ID" value="MFB2879459.1"/>
    <property type="molecule type" value="Genomic_DNA"/>
</dbReference>
<evidence type="ECO:0000313" key="3">
    <source>
        <dbReference type="EMBL" id="MFB2879459.1"/>
    </source>
</evidence>
<dbReference type="Pfam" id="PF13538">
    <property type="entry name" value="UvrD_C_2"/>
    <property type="match status" value="1"/>
</dbReference>
<organism evidence="3 4">
    <name type="scientific">Floridaenema aerugineum BLCC-F46</name>
    <dbReference type="NCBI Taxonomy" id="3153654"/>
    <lineage>
        <taxon>Bacteria</taxon>
        <taxon>Bacillati</taxon>
        <taxon>Cyanobacteriota</taxon>
        <taxon>Cyanophyceae</taxon>
        <taxon>Oscillatoriophycideae</taxon>
        <taxon>Aerosakkonematales</taxon>
        <taxon>Aerosakkonemataceae</taxon>
        <taxon>Floridanema</taxon>
        <taxon>Floridanema aerugineum</taxon>
    </lineage>
</organism>
<dbReference type="SUPFAM" id="SSF52540">
    <property type="entry name" value="P-loop containing nucleoside triphosphate hydrolases"/>
    <property type="match status" value="1"/>
</dbReference>
<accession>A0ABV4X9J3</accession>
<comment type="caution">
    <text evidence="3">The sequence shown here is derived from an EMBL/GenBank/DDBJ whole genome shotgun (WGS) entry which is preliminary data.</text>
</comment>
<dbReference type="InterPro" id="IPR027785">
    <property type="entry name" value="UvrD-like_helicase_C"/>
</dbReference>
<gene>
    <name evidence="3" type="ORF">ACE1CC_21605</name>
</gene>
<evidence type="ECO:0000259" key="1">
    <source>
        <dbReference type="Pfam" id="PF13538"/>
    </source>
</evidence>
<protein>
    <submittedName>
        <fullName evidence="3">ATP-binding domain-containing protein</fullName>
    </submittedName>
</protein>
<evidence type="ECO:0000313" key="4">
    <source>
        <dbReference type="Proteomes" id="UP001576774"/>
    </source>
</evidence>
<evidence type="ECO:0000259" key="2">
    <source>
        <dbReference type="Pfam" id="PF23139"/>
    </source>
</evidence>
<dbReference type="CDD" id="cd18809">
    <property type="entry name" value="SF1_C_RecD"/>
    <property type="match status" value="1"/>
</dbReference>
<keyword evidence="4" id="KW-1185">Reference proteome</keyword>
<dbReference type="RefSeq" id="WP_413272501.1">
    <property type="nucleotide sequence ID" value="NZ_JBHFNQ010000167.1"/>
</dbReference>
<sequence>MSSANIQTQSTTQNHTEQIQGVVERLTFASPESGYSVARLKVPGERDLVTIVAIDSEEQEATIQFDQRLVSYDWADLNEIALAWSISIHKSQGSEYPVVIVPLYMTHFLMLSRNLFYTALTRAKQLAVIVGVPKAIGLAVRQVKDKERYTLLAGRLG</sequence>
<dbReference type="GO" id="GO:0005524">
    <property type="term" value="F:ATP binding"/>
    <property type="evidence" value="ECO:0007669"/>
    <property type="project" value="UniProtKB-KW"/>
</dbReference>
<feature type="domain" description="ATP-dependent RecD2 DNA helicase OB-fold" evidence="2">
    <location>
        <begin position="17"/>
        <end position="53"/>
    </location>
</feature>
<name>A0ABV4X9J3_9CYAN</name>